<proteinExistence type="predicted"/>
<evidence type="ECO:0000256" key="5">
    <source>
        <dbReference type="SAM" id="Phobius"/>
    </source>
</evidence>
<sequence length="161" mass="17355">MEQAPRSSAGQSGMVVRSRSTSNWNSRAMSHIIEQFLRHWAVAAGARVLLSFPFWGSGLAKLIDFQVAEMAGVGLEPVVAFNVATVIVQLGGSLFIILNRYTWLGAGALGIFTALTIPIVHHFWSMTEEPGRTIAFHTAAEHIGMIGALIVVSILAVGNKR</sequence>
<evidence type="ECO:0000256" key="3">
    <source>
        <dbReference type="ARBA" id="ARBA00022989"/>
    </source>
</evidence>
<protein>
    <recommendedName>
        <fullName evidence="8">DoxX</fullName>
    </recommendedName>
</protein>
<dbReference type="EMBL" id="BJNF01000120">
    <property type="protein sequence ID" value="GEC17587.1"/>
    <property type="molecule type" value="Genomic_DNA"/>
</dbReference>
<keyword evidence="2 5" id="KW-0812">Transmembrane</keyword>
<gene>
    <name evidence="6" type="ORF">NWI01_34790</name>
</gene>
<organism evidence="6 7">
    <name type="scientific">Nitrobacter winogradskyi</name>
    <name type="common">Nitrobacter agilis</name>
    <dbReference type="NCBI Taxonomy" id="913"/>
    <lineage>
        <taxon>Bacteria</taxon>
        <taxon>Pseudomonadati</taxon>
        <taxon>Pseudomonadota</taxon>
        <taxon>Alphaproteobacteria</taxon>
        <taxon>Hyphomicrobiales</taxon>
        <taxon>Nitrobacteraceae</taxon>
        <taxon>Nitrobacter</taxon>
    </lineage>
</organism>
<feature type="transmembrane region" description="Helical" evidence="5">
    <location>
        <begin position="78"/>
        <end position="98"/>
    </location>
</feature>
<feature type="transmembrane region" description="Helical" evidence="5">
    <location>
        <begin position="36"/>
        <end position="58"/>
    </location>
</feature>
<accession>A0A4Y3WEZ3</accession>
<dbReference type="InterPro" id="IPR032808">
    <property type="entry name" value="DoxX"/>
</dbReference>
<evidence type="ECO:0000256" key="4">
    <source>
        <dbReference type="ARBA" id="ARBA00023136"/>
    </source>
</evidence>
<comment type="caution">
    <text evidence="6">The sequence shown here is derived from an EMBL/GenBank/DDBJ whole genome shotgun (WGS) entry which is preliminary data.</text>
</comment>
<evidence type="ECO:0000256" key="1">
    <source>
        <dbReference type="ARBA" id="ARBA00004141"/>
    </source>
</evidence>
<feature type="transmembrane region" description="Helical" evidence="5">
    <location>
        <begin position="103"/>
        <end position="124"/>
    </location>
</feature>
<evidence type="ECO:0008006" key="8">
    <source>
        <dbReference type="Google" id="ProtNLM"/>
    </source>
</evidence>
<evidence type="ECO:0000256" key="2">
    <source>
        <dbReference type="ARBA" id="ARBA00022692"/>
    </source>
</evidence>
<comment type="subcellular location">
    <subcellularLocation>
        <location evidence="1">Membrane</location>
        <topology evidence="1">Multi-pass membrane protein</topology>
    </subcellularLocation>
</comment>
<dbReference type="Pfam" id="PF07681">
    <property type="entry name" value="DoxX"/>
    <property type="match status" value="1"/>
</dbReference>
<reference evidence="6 7" key="1">
    <citation type="submission" date="2019-06" db="EMBL/GenBank/DDBJ databases">
        <title>Whole genome shotgun sequence of Nitrobacter winogradskyi NBRC 14297.</title>
        <authorList>
            <person name="Hosoyama A."/>
            <person name="Uohara A."/>
            <person name="Ohji S."/>
            <person name="Ichikawa N."/>
        </authorList>
    </citation>
    <scope>NUCLEOTIDE SEQUENCE [LARGE SCALE GENOMIC DNA]</scope>
    <source>
        <strain evidence="6 7">NBRC 14297</strain>
    </source>
</reference>
<dbReference type="GO" id="GO:0016020">
    <property type="term" value="C:membrane"/>
    <property type="evidence" value="ECO:0007669"/>
    <property type="project" value="UniProtKB-SubCell"/>
</dbReference>
<keyword evidence="3 5" id="KW-1133">Transmembrane helix</keyword>
<evidence type="ECO:0000313" key="6">
    <source>
        <dbReference type="EMBL" id="GEC17587.1"/>
    </source>
</evidence>
<evidence type="ECO:0000313" key="7">
    <source>
        <dbReference type="Proteomes" id="UP000318825"/>
    </source>
</evidence>
<keyword evidence="4 5" id="KW-0472">Membrane</keyword>
<feature type="transmembrane region" description="Helical" evidence="5">
    <location>
        <begin position="136"/>
        <end position="157"/>
    </location>
</feature>
<dbReference type="Proteomes" id="UP000318825">
    <property type="component" value="Unassembled WGS sequence"/>
</dbReference>
<dbReference type="AlphaFoldDB" id="A0A4Y3WEZ3"/>
<name>A0A4Y3WEZ3_NITWI</name>